<dbReference type="PROSITE" id="PS51724">
    <property type="entry name" value="SPOR"/>
    <property type="match status" value="2"/>
</dbReference>
<dbReference type="GO" id="GO:0042834">
    <property type="term" value="F:peptidoglycan binding"/>
    <property type="evidence" value="ECO:0007669"/>
    <property type="project" value="InterPro"/>
</dbReference>
<feature type="region of interest" description="Disordered" evidence="1">
    <location>
        <begin position="35"/>
        <end position="191"/>
    </location>
</feature>
<dbReference type="EMBL" id="BMQL01000003">
    <property type="protein sequence ID" value="GGQ98379.1"/>
    <property type="molecule type" value="Genomic_DNA"/>
</dbReference>
<reference evidence="3" key="1">
    <citation type="journal article" date="2014" name="Int. J. Syst. Evol. Microbiol.">
        <title>Complete genome sequence of Corynebacterium casei LMG S-19264T (=DSM 44701T), isolated from a smear-ripened cheese.</title>
        <authorList>
            <consortium name="US DOE Joint Genome Institute (JGI-PGF)"/>
            <person name="Walter F."/>
            <person name="Albersmeier A."/>
            <person name="Kalinowski J."/>
            <person name="Ruckert C."/>
        </authorList>
    </citation>
    <scope>NUCLEOTIDE SEQUENCE</scope>
    <source>
        <strain evidence="3">JCM 31311</strain>
    </source>
</reference>
<reference evidence="3" key="2">
    <citation type="submission" date="2020-09" db="EMBL/GenBank/DDBJ databases">
        <authorList>
            <person name="Sun Q."/>
            <person name="Ohkuma M."/>
        </authorList>
    </citation>
    <scope>NUCLEOTIDE SEQUENCE</scope>
    <source>
        <strain evidence="3">JCM 31311</strain>
    </source>
</reference>
<feature type="region of interest" description="Disordered" evidence="1">
    <location>
        <begin position="262"/>
        <end position="303"/>
    </location>
</feature>
<dbReference type="InterPro" id="IPR036680">
    <property type="entry name" value="SPOR-like_sf"/>
</dbReference>
<evidence type="ECO:0000259" key="2">
    <source>
        <dbReference type="PROSITE" id="PS51724"/>
    </source>
</evidence>
<dbReference type="SUPFAM" id="SSF110997">
    <property type="entry name" value="Sporulation related repeat"/>
    <property type="match status" value="2"/>
</dbReference>
<dbReference type="Proteomes" id="UP000603865">
    <property type="component" value="Unassembled WGS sequence"/>
</dbReference>
<comment type="caution">
    <text evidence="3">The sequence shown here is derived from an EMBL/GenBank/DDBJ whole genome shotgun (WGS) entry which is preliminary data.</text>
</comment>
<protein>
    <recommendedName>
        <fullName evidence="2">SPOR domain-containing protein</fullName>
    </recommendedName>
</protein>
<dbReference type="InterPro" id="IPR007730">
    <property type="entry name" value="SPOR-like_dom"/>
</dbReference>
<evidence type="ECO:0000313" key="4">
    <source>
        <dbReference type="Proteomes" id="UP000603865"/>
    </source>
</evidence>
<evidence type="ECO:0000313" key="3">
    <source>
        <dbReference type="EMBL" id="GGQ98379.1"/>
    </source>
</evidence>
<evidence type="ECO:0000256" key="1">
    <source>
        <dbReference type="SAM" id="MobiDB-lite"/>
    </source>
</evidence>
<keyword evidence="4" id="KW-1185">Reference proteome</keyword>
<gene>
    <name evidence="3" type="ORF">GCM10008957_08410</name>
</gene>
<dbReference type="Pfam" id="PF05036">
    <property type="entry name" value="SPOR"/>
    <property type="match status" value="2"/>
</dbReference>
<organism evidence="3 4">
    <name type="scientific">Deinococcus ruber</name>
    <dbReference type="NCBI Taxonomy" id="1848197"/>
    <lineage>
        <taxon>Bacteria</taxon>
        <taxon>Thermotogati</taxon>
        <taxon>Deinococcota</taxon>
        <taxon>Deinococci</taxon>
        <taxon>Deinococcales</taxon>
        <taxon>Deinococcaceae</taxon>
        <taxon>Deinococcus</taxon>
    </lineage>
</organism>
<feature type="compositionally biased region" description="Polar residues" evidence="1">
    <location>
        <begin position="112"/>
        <end position="127"/>
    </location>
</feature>
<proteinExistence type="predicted"/>
<sequence>MNFVKRRWPDLLIVLLVLLLLLGFASLLLGKNPASVSGNSAGQSPSVETEPTPSTPSTSTQPSGNQSTAAATPPATTTTTTPPTTSATPAPSGQPTASAPSTAATTPATGSDQSQSAGDQTSGSATVPTIPAGPIGTDTSTNNTPPAAATPTTPSSTPAATPSTTPPAATTTTPTLTPRAGGSVSTSEARVPTRNDYRISLGTFSSEAAVQAATAGVSRLGYTVYPITVTSGAVAQVGPFATREQANQALADIQRAMPSALLYPPRNAPASDSSSSSTSSNTSSAASTSQSSTPAPSAPAAAPDGPVYLQVGAYNTVDAAQATVSKMRDLGYDPTVNAPAGRKVTVLVGPFRGDALLRTERRLDANGQDHFRVR</sequence>
<feature type="compositionally biased region" description="Low complexity" evidence="1">
    <location>
        <begin position="43"/>
        <end position="111"/>
    </location>
</feature>
<feature type="domain" description="SPOR" evidence="2">
    <location>
        <begin position="191"/>
        <end position="269"/>
    </location>
</feature>
<feature type="compositionally biased region" description="Low complexity" evidence="1">
    <location>
        <begin position="268"/>
        <end position="303"/>
    </location>
</feature>
<feature type="domain" description="SPOR" evidence="2">
    <location>
        <begin position="301"/>
        <end position="374"/>
    </location>
</feature>
<name>A0A918BYF4_9DEIO</name>
<accession>A0A918BYF4</accession>
<dbReference type="Gene3D" id="3.30.70.1070">
    <property type="entry name" value="Sporulation related repeat"/>
    <property type="match status" value="2"/>
</dbReference>
<feature type="compositionally biased region" description="Low complexity" evidence="1">
    <location>
        <begin position="139"/>
        <end position="178"/>
    </location>
</feature>
<dbReference type="AlphaFoldDB" id="A0A918BYF4"/>